<organism evidence="6 7">
    <name type="scientific">Pinibacter soli</name>
    <dbReference type="NCBI Taxonomy" id="3044211"/>
    <lineage>
        <taxon>Bacteria</taxon>
        <taxon>Pseudomonadati</taxon>
        <taxon>Bacteroidota</taxon>
        <taxon>Chitinophagia</taxon>
        <taxon>Chitinophagales</taxon>
        <taxon>Chitinophagaceae</taxon>
        <taxon>Pinibacter</taxon>
    </lineage>
</organism>
<feature type="domain" description="PNPLA" evidence="5">
    <location>
        <begin position="5"/>
        <end position="199"/>
    </location>
</feature>
<dbReference type="EMBL" id="JASBRG010000007">
    <property type="protein sequence ID" value="MDI3321574.1"/>
    <property type="molecule type" value="Genomic_DNA"/>
</dbReference>
<gene>
    <name evidence="6" type="ORF">QJ048_17390</name>
</gene>
<evidence type="ECO:0000256" key="1">
    <source>
        <dbReference type="ARBA" id="ARBA00022801"/>
    </source>
</evidence>
<accession>A0ABT6RG76</accession>
<comment type="caution">
    <text evidence="6">The sequence shown here is derived from an EMBL/GenBank/DDBJ whole genome shotgun (WGS) entry which is preliminary data.</text>
</comment>
<evidence type="ECO:0000256" key="2">
    <source>
        <dbReference type="ARBA" id="ARBA00022963"/>
    </source>
</evidence>
<dbReference type="SUPFAM" id="SSF52151">
    <property type="entry name" value="FabD/lysophospholipase-like"/>
    <property type="match status" value="1"/>
</dbReference>
<feature type="active site" description="Nucleophile" evidence="4">
    <location>
        <position position="40"/>
    </location>
</feature>
<dbReference type="PANTHER" id="PTHR14226:SF57">
    <property type="entry name" value="BLR7027 PROTEIN"/>
    <property type="match status" value="1"/>
</dbReference>
<keyword evidence="1 4" id="KW-0378">Hydrolase</keyword>
<dbReference type="InterPro" id="IPR016035">
    <property type="entry name" value="Acyl_Trfase/lysoPLipase"/>
</dbReference>
<feature type="short sequence motif" description="GXGXXG" evidence="4">
    <location>
        <begin position="9"/>
        <end position="14"/>
    </location>
</feature>
<reference evidence="6 7" key="1">
    <citation type="submission" date="2023-05" db="EMBL/GenBank/DDBJ databases">
        <title>Genome sequence of Pinibacter sp. MAH-24.</title>
        <authorList>
            <person name="Huq M.A."/>
        </authorList>
    </citation>
    <scope>NUCLEOTIDE SEQUENCE [LARGE SCALE GENOMIC DNA]</scope>
    <source>
        <strain evidence="6 7">MAH-24</strain>
    </source>
</reference>
<feature type="short sequence motif" description="GXSXG" evidence="4">
    <location>
        <begin position="38"/>
        <end position="42"/>
    </location>
</feature>
<proteinExistence type="predicted"/>
<keyword evidence="7" id="KW-1185">Reference proteome</keyword>
<evidence type="ECO:0000313" key="6">
    <source>
        <dbReference type="EMBL" id="MDI3321574.1"/>
    </source>
</evidence>
<dbReference type="PANTHER" id="PTHR14226">
    <property type="entry name" value="NEUROPATHY TARGET ESTERASE/SWISS CHEESE D.MELANOGASTER"/>
    <property type="match status" value="1"/>
</dbReference>
<keyword evidence="3 4" id="KW-0443">Lipid metabolism</keyword>
<evidence type="ECO:0000259" key="5">
    <source>
        <dbReference type="PROSITE" id="PS51635"/>
    </source>
</evidence>
<feature type="active site" description="Proton acceptor" evidence="4">
    <location>
        <position position="186"/>
    </location>
</feature>
<name>A0ABT6RG76_9BACT</name>
<dbReference type="Proteomes" id="UP001226434">
    <property type="component" value="Unassembled WGS sequence"/>
</dbReference>
<sequence>MPKALVISGGGSKGAFAVGVIKQLHQQFSTFHFDIVVGTSTGSLITPLAATEEFDLLEQLYTTQTTQNIVLKDNLGNRLSQHSIFDANPLWNLITHYFTDDIYNKLMTGDKQIYINTTCLQTGDITVYTNNKNPAPSDTYIVRTFQSADHFRRAIMASACQPVFMPPIQINKQVPGEAHPEYQYVDGGVREYAGVEMAIDNGATVIFTILLSAETFPPTPGEFQTLFPILGQTLDIFTMDVGKNDIIIPQLYNKGLLYINAVKNKMKSAGIDQATIDSYFNITLPDNPFKNKVPLKLYIIRPKEPLNGGPGGLVFDPSTMKQMLVTGQSLTGEFLASLPPSETSEWLV</sequence>
<dbReference type="InterPro" id="IPR002641">
    <property type="entry name" value="PNPLA_dom"/>
</dbReference>
<dbReference type="Gene3D" id="3.40.1090.10">
    <property type="entry name" value="Cytosolic phospholipase A2 catalytic domain"/>
    <property type="match status" value="1"/>
</dbReference>
<protein>
    <submittedName>
        <fullName evidence="6">Patatin-like phospholipase family protein</fullName>
    </submittedName>
</protein>
<dbReference type="PROSITE" id="PS51635">
    <property type="entry name" value="PNPLA"/>
    <property type="match status" value="1"/>
</dbReference>
<evidence type="ECO:0000313" key="7">
    <source>
        <dbReference type="Proteomes" id="UP001226434"/>
    </source>
</evidence>
<evidence type="ECO:0000256" key="4">
    <source>
        <dbReference type="PROSITE-ProRule" id="PRU01161"/>
    </source>
</evidence>
<keyword evidence="2 4" id="KW-0442">Lipid degradation</keyword>
<dbReference type="RefSeq" id="WP_282335681.1">
    <property type="nucleotide sequence ID" value="NZ_JASBRG010000007.1"/>
</dbReference>
<evidence type="ECO:0000256" key="3">
    <source>
        <dbReference type="ARBA" id="ARBA00023098"/>
    </source>
</evidence>
<dbReference type="InterPro" id="IPR050301">
    <property type="entry name" value="NTE"/>
</dbReference>
<feature type="short sequence motif" description="DGA/G" evidence="4">
    <location>
        <begin position="186"/>
        <end position="188"/>
    </location>
</feature>
<dbReference type="Pfam" id="PF01734">
    <property type="entry name" value="Patatin"/>
    <property type="match status" value="1"/>
</dbReference>